<dbReference type="SUPFAM" id="SSF54427">
    <property type="entry name" value="NTF2-like"/>
    <property type="match status" value="1"/>
</dbReference>
<keyword evidence="3" id="KW-1185">Reference proteome</keyword>
<reference evidence="2 3" key="1">
    <citation type="submission" date="2018-08" db="EMBL/GenBank/DDBJ databases">
        <title>Parvularcula sp. SM1705, isolated from surface water of the South Sea China.</title>
        <authorList>
            <person name="Sun L."/>
        </authorList>
    </citation>
    <scope>NUCLEOTIDE SEQUENCE [LARGE SCALE GENOMIC DNA]</scope>
    <source>
        <strain evidence="2 3">SM1705</strain>
    </source>
</reference>
<dbReference type="AlphaFoldDB" id="A0A371RLE4"/>
<feature type="domain" description="SnoaL-like" evidence="1">
    <location>
        <begin position="16"/>
        <end position="112"/>
    </location>
</feature>
<dbReference type="Pfam" id="PF12680">
    <property type="entry name" value="SnoaL_2"/>
    <property type="match status" value="1"/>
</dbReference>
<dbReference type="InterPro" id="IPR037401">
    <property type="entry name" value="SnoaL-like"/>
</dbReference>
<gene>
    <name evidence="2" type="ORF">DX908_00640</name>
</gene>
<evidence type="ECO:0000313" key="3">
    <source>
        <dbReference type="Proteomes" id="UP000264589"/>
    </source>
</evidence>
<dbReference type="InParanoid" id="A0A371RLE4"/>
<comment type="caution">
    <text evidence="2">The sequence shown here is derived from an EMBL/GenBank/DDBJ whole genome shotgun (WGS) entry which is preliminary data.</text>
</comment>
<accession>A0A371RLE4</accession>
<evidence type="ECO:0000259" key="1">
    <source>
        <dbReference type="Pfam" id="PF12680"/>
    </source>
</evidence>
<dbReference type="InterPro" id="IPR032710">
    <property type="entry name" value="NTF2-like_dom_sf"/>
</dbReference>
<organism evidence="2 3">
    <name type="scientific">Parvularcula marina</name>
    <dbReference type="NCBI Taxonomy" id="2292771"/>
    <lineage>
        <taxon>Bacteria</taxon>
        <taxon>Pseudomonadati</taxon>
        <taxon>Pseudomonadota</taxon>
        <taxon>Alphaproteobacteria</taxon>
        <taxon>Parvularculales</taxon>
        <taxon>Parvularculaceae</taxon>
        <taxon>Parvularcula</taxon>
    </lineage>
</organism>
<sequence>MMSDASLTPAARETLARWHEIVERRDMKNLPEIVHKDAVFRSPVAHTPYPGSFALCLALSTVIKVFEDFTYHREFIGTDGQSAVLEFSALVGDKRVKGIDMVQFDAGGLITEFEVMIRPKNGLEALAEEMGARIGDMMTKMKQA</sequence>
<proteinExistence type="predicted"/>
<dbReference type="Gene3D" id="3.10.450.50">
    <property type="match status" value="1"/>
</dbReference>
<name>A0A371RLE4_9PROT</name>
<dbReference type="OrthoDB" id="1163083at2"/>
<protein>
    <submittedName>
        <fullName evidence="2">Nuclear transport factor 2 family protein</fullName>
    </submittedName>
</protein>
<evidence type="ECO:0000313" key="2">
    <source>
        <dbReference type="EMBL" id="RFB06290.1"/>
    </source>
</evidence>
<dbReference type="Proteomes" id="UP000264589">
    <property type="component" value="Unassembled WGS sequence"/>
</dbReference>
<dbReference type="EMBL" id="QUQO01000001">
    <property type="protein sequence ID" value="RFB06290.1"/>
    <property type="molecule type" value="Genomic_DNA"/>
</dbReference>